<dbReference type="Proteomes" id="UP000660729">
    <property type="component" value="Unassembled WGS sequence"/>
</dbReference>
<proteinExistence type="predicted"/>
<organism evidence="1 2">
    <name type="scientific">Pseudocercospora fuligena</name>
    <dbReference type="NCBI Taxonomy" id="685502"/>
    <lineage>
        <taxon>Eukaryota</taxon>
        <taxon>Fungi</taxon>
        <taxon>Dikarya</taxon>
        <taxon>Ascomycota</taxon>
        <taxon>Pezizomycotina</taxon>
        <taxon>Dothideomycetes</taxon>
        <taxon>Dothideomycetidae</taxon>
        <taxon>Mycosphaerellales</taxon>
        <taxon>Mycosphaerellaceae</taxon>
        <taxon>Pseudocercospora</taxon>
    </lineage>
</organism>
<accession>A0A8H6VPW1</accession>
<name>A0A8H6VPW1_9PEZI</name>
<comment type="caution">
    <text evidence="1">The sequence shown here is derived from an EMBL/GenBank/DDBJ whole genome shotgun (WGS) entry which is preliminary data.</text>
</comment>
<reference evidence="1" key="1">
    <citation type="submission" date="2020-04" db="EMBL/GenBank/DDBJ databases">
        <title>Draft genome resource of the tomato pathogen Pseudocercospora fuligena.</title>
        <authorList>
            <person name="Zaccaron A."/>
        </authorList>
    </citation>
    <scope>NUCLEOTIDE SEQUENCE</scope>
    <source>
        <strain evidence="1">PF001</strain>
    </source>
</reference>
<dbReference type="OrthoDB" id="1022638at2759"/>
<sequence>MADTNDPLVVKNSNFIQGGFAVVLVGRDKKRCFVHKSLLQRRALDIGIHKGPAIDEYHIVNTNKDTFELYVHHLYTNEIQCKVSNTTEHWDIDDQDFALVELYGLARFLGDDITKHAVLRAFIEEAKRSHKLGKGIAPSYRAIDYIYDEEESNLQEPLVRLFIDMCIWDKTIDDDFYEMLKDSGFGRDVRKVACDKLRRGDAKSVIDKTCCDYHQLKNG</sequence>
<gene>
    <name evidence="1" type="ORF">HII31_02555</name>
</gene>
<keyword evidence="2" id="KW-1185">Reference proteome</keyword>
<evidence type="ECO:0000313" key="2">
    <source>
        <dbReference type="Proteomes" id="UP000660729"/>
    </source>
</evidence>
<evidence type="ECO:0000313" key="1">
    <source>
        <dbReference type="EMBL" id="KAF7196154.1"/>
    </source>
</evidence>
<evidence type="ECO:0008006" key="3">
    <source>
        <dbReference type="Google" id="ProtNLM"/>
    </source>
</evidence>
<protein>
    <recommendedName>
        <fullName evidence="3">BTB domain-containing protein</fullName>
    </recommendedName>
</protein>
<dbReference type="EMBL" id="JABCIY010000031">
    <property type="protein sequence ID" value="KAF7196154.1"/>
    <property type="molecule type" value="Genomic_DNA"/>
</dbReference>
<dbReference type="AlphaFoldDB" id="A0A8H6VPW1"/>